<feature type="transmembrane region" description="Helical" evidence="1">
    <location>
        <begin position="98"/>
        <end position="120"/>
    </location>
</feature>
<feature type="transmembrane region" description="Helical" evidence="1">
    <location>
        <begin position="170"/>
        <end position="192"/>
    </location>
</feature>
<evidence type="ECO:0000256" key="1">
    <source>
        <dbReference type="SAM" id="Phobius"/>
    </source>
</evidence>
<evidence type="ECO:0000313" key="3">
    <source>
        <dbReference type="EMBL" id="GGL15409.1"/>
    </source>
</evidence>
<keyword evidence="1" id="KW-0812">Transmembrane</keyword>
<feature type="transmembrane region" description="Helical" evidence="1">
    <location>
        <begin position="198"/>
        <end position="216"/>
    </location>
</feature>
<sequence length="241" mass="25593">MPVQDRDRSLGLRLAAAAALTLAVLVPSALLSIWVIGDWGPLHHLDAGVTDALHSVAEGHAALVRFMLVWSVVFDPNAWRLAALVLVIILFRRGAPRLAWWIVVTMAVGGVLAAGLKLLVGRHRPDLLNPVAQAAGFSFPSGHALNAALGAGVLLLVLLSLIPDRPRLRIALWVAALVLPLITGLCRIGLGVHWTSDVLAGWLMGVAVVAVTAGVFDGWRHRTGRRHATMSREGVDPGARG</sequence>
<dbReference type="CDD" id="cd03392">
    <property type="entry name" value="PAP2_like_2"/>
    <property type="match status" value="1"/>
</dbReference>
<dbReference type="InterPro" id="IPR036938">
    <property type="entry name" value="PAP2/HPO_sf"/>
</dbReference>
<dbReference type="PANTHER" id="PTHR14969:SF13">
    <property type="entry name" value="AT30094P"/>
    <property type="match status" value="1"/>
</dbReference>
<evidence type="ECO:0000259" key="2">
    <source>
        <dbReference type="SMART" id="SM00014"/>
    </source>
</evidence>
<keyword evidence="1" id="KW-0472">Membrane</keyword>
<accession>A0A8J3C793</accession>
<dbReference type="Pfam" id="PF01569">
    <property type="entry name" value="PAP2"/>
    <property type="match status" value="1"/>
</dbReference>
<proteinExistence type="predicted"/>
<evidence type="ECO:0000313" key="4">
    <source>
        <dbReference type="Proteomes" id="UP000656042"/>
    </source>
</evidence>
<dbReference type="AlphaFoldDB" id="A0A8J3C793"/>
<reference evidence="3" key="2">
    <citation type="submission" date="2020-09" db="EMBL/GenBank/DDBJ databases">
        <authorList>
            <person name="Sun Q."/>
            <person name="Zhou Y."/>
        </authorList>
    </citation>
    <scope>NUCLEOTIDE SEQUENCE</scope>
    <source>
        <strain evidence="3">CGMCC 4.7299</strain>
    </source>
</reference>
<dbReference type="Proteomes" id="UP000656042">
    <property type="component" value="Unassembled WGS sequence"/>
</dbReference>
<gene>
    <name evidence="3" type="ORF">GCM10012284_57600</name>
</gene>
<feature type="domain" description="Phosphatidic acid phosphatase type 2/haloperoxidase" evidence="2">
    <location>
        <begin position="99"/>
        <end position="213"/>
    </location>
</feature>
<feature type="transmembrane region" description="Helical" evidence="1">
    <location>
        <begin position="12"/>
        <end position="36"/>
    </location>
</feature>
<protein>
    <recommendedName>
        <fullName evidence="2">Phosphatidic acid phosphatase type 2/haloperoxidase domain-containing protein</fullName>
    </recommendedName>
</protein>
<organism evidence="3 4">
    <name type="scientific">Mangrovihabitans endophyticus</name>
    <dbReference type="NCBI Taxonomy" id="1751298"/>
    <lineage>
        <taxon>Bacteria</taxon>
        <taxon>Bacillati</taxon>
        <taxon>Actinomycetota</taxon>
        <taxon>Actinomycetes</taxon>
        <taxon>Micromonosporales</taxon>
        <taxon>Micromonosporaceae</taxon>
        <taxon>Mangrovihabitans</taxon>
    </lineage>
</organism>
<dbReference type="SUPFAM" id="SSF48317">
    <property type="entry name" value="Acid phosphatase/Vanadium-dependent haloperoxidase"/>
    <property type="match status" value="1"/>
</dbReference>
<dbReference type="SMART" id="SM00014">
    <property type="entry name" value="acidPPc"/>
    <property type="match status" value="1"/>
</dbReference>
<keyword evidence="1" id="KW-1133">Transmembrane helix</keyword>
<dbReference type="RefSeq" id="WP_189082470.1">
    <property type="nucleotide sequence ID" value="NZ_BMMX01000048.1"/>
</dbReference>
<dbReference type="InterPro" id="IPR000326">
    <property type="entry name" value="PAP2/HPO"/>
</dbReference>
<comment type="caution">
    <text evidence="3">The sequence shown here is derived from an EMBL/GenBank/DDBJ whole genome shotgun (WGS) entry which is preliminary data.</text>
</comment>
<feature type="transmembrane region" description="Helical" evidence="1">
    <location>
        <begin position="144"/>
        <end position="163"/>
    </location>
</feature>
<reference evidence="3" key="1">
    <citation type="journal article" date="2014" name="Int. J. Syst. Evol. Microbiol.">
        <title>Complete genome sequence of Corynebacterium casei LMG S-19264T (=DSM 44701T), isolated from a smear-ripened cheese.</title>
        <authorList>
            <consortium name="US DOE Joint Genome Institute (JGI-PGF)"/>
            <person name="Walter F."/>
            <person name="Albersmeier A."/>
            <person name="Kalinowski J."/>
            <person name="Ruckert C."/>
        </authorList>
    </citation>
    <scope>NUCLEOTIDE SEQUENCE</scope>
    <source>
        <strain evidence="3">CGMCC 4.7299</strain>
    </source>
</reference>
<dbReference type="Gene3D" id="1.20.144.10">
    <property type="entry name" value="Phosphatidic acid phosphatase type 2/haloperoxidase"/>
    <property type="match status" value="1"/>
</dbReference>
<name>A0A8J3C793_9ACTN</name>
<dbReference type="PANTHER" id="PTHR14969">
    <property type="entry name" value="SPHINGOSINE-1-PHOSPHATE PHOSPHOHYDROLASE"/>
    <property type="match status" value="1"/>
</dbReference>
<dbReference type="EMBL" id="BMMX01000048">
    <property type="protein sequence ID" value="GGL15409.1"/>
    <property type="molecule type" value="Genomic_DNA"/>
</dbReference>
<keyword evidence="4" id="KW-1185">Reference proteome</keyword>
<feature type="transmembrane region" description="Helical" evidence="1">
    <location>
        <begin position="68"/>
        <end position="91"/>
    </location>
</feature>